<proteinExistence type="predicted"/>
<keyword evidence="2" id="KW-1185">Reference proteome</keyword>
<dbReference type="Proteomes" id="UP000499080">
    <property type="component" value="Unassembled WGS sequence"/>
</dbReference>
<comment type="caution">
    <text evidence="1">The sequence shown here is derived from an EMBL/GenBank/DDBJ whole genome shotgun (WGS) entry which is preliminary data.</text>
</comment>
<dbReference type="AlphaFoldDB" id="A0A4Y2JMU9"/>
<evidence type="ECO:0000313" key="2">
    <source>
        <dbReference type="Proteomes" id="UP000499080"/>
    </source>
</evidence>
<reference evidence="1 2" key="1">
    <citation type="journal article" date="2019" name="Sci. Rep.">
        <title>Orb-weaving spider Araneus ventricosus genome elucidates the spidroin gene catalogue.</title>
        <authorList>
            <person name="Kono N."/>
            <person name="Nakamura H."/>
            <person name="Ohtoshi R."/>
            <person name="Moran D.A.P."/>
            <person name="Shinohara A."/>
            <person name="Yoshida Y."/>
            <person name="Fujiwara M."/>
            <person name="Mori M."/>
            <person name="Tomita M."/>
            <person name="Arakawa K."/>
        </authorList>
    </citation>
    <scope>NUCLEOTIDE SEQUENCE [LARGE SCALE GENOMIC DNA]</scope>
</reference>
<gene>
    <name evidence="1" type="ORF">AVEN_26947_1</name>
</gene>
<organism evidence="1 2">
    <name type="scientific">Araneus ventricosus</name>
    <name type="common">Orbweaver spider</name>
    <name type="synonym">Epeira ventricosa</name>
    <dbReference type="NCBI Taxonomy" id="182803"/>
    <lineage>
        <taxon>Eukaryota</taxon>
        <taxon>Metazoa</taxon>
        <taxon>Ecdysozoa</taxon>
        <taxon>Arthropoda</taxon>
        <taxon>Chelicerata</taxon>
        <taxon>Arachnida</taxon>
        <taxon>Araneae</taxon>
        <taxon>Araneomorphae</taxon>
        <taxon>Entelegynae</taxon>
        <taxon>Araneoidea</taxon>
        <taxon>Araneidae</taxon>
        <taxon>Araneus</taxon>
    </lineage>
</organism>
<sequence length="296" mass="34394">MDSEDFPTLIESSESGTSKSVMRKDFITPKLVVALDRCQLGMRDSVFILDATNDALGYNIDEFPVSKSLIERIRTEKWKERAENIKIDFQNKVPDVVTLRSYGKLLLALSARTSKEERLPIIISYGLREQLIAVSRLDNTTGKEQTRPFWKAILDWNLVNKVHILCCDTSASNTGRFNGACALLEQTFYREVFFFACRHHVHELVLKAVFDVKIKQVTTSPDIPLFKKLNDNWKNIDLTKIQCYRETMELFRTVPELENLFDFYRAELKKIMVRDDYRELIELSIVFLGGDEEKKF</sequence>
<protein>
    <submittedName>
        <fullName evidence="1">Uncharacterized protein</fullName>
    </submittedName>
</protein>
<evidence type="ECO:0000313" key="1">
    <source>
        <dbReference type="EMBL" id="GBM91155.1"/>
    </source>
</evidence>
<dbReference type="EMBL" id="BGPR01003678">
    <property type="protein sequence ID" value="GBM91155.1"/>
    <property type="molecule type" value="Genomic_DNA"/>
</dbReference>
<accession>A0A4Y2JMU9</accession>
<name>A0A4Y2JMU9_ARAVE</name>